<dbReference type="RefSeq" id="WP_062702902.1">
    <property type="nucleotide sequence ID" value="NZ_LJOD01000019.1"/>
</dbReference>
<evidence type="ECO:0000256" key="1">
    <source>
        <dbReference type="SAM" id="SignalP"/>
    </source>
</evidence>
<reference evidence="2 3" key="1">
    <citation type="journal article" date="2015" name="Genom Data">
        <title>Draft genome sequence of a multidrug-resistant Chryseobacterium indologenes isolate from Malaysia.</title>
        <authorList>
            <person name="Yu C.Y."/>
            <person name="Ang G.Y."/>
            <person name="Cheng H.J."/>
            <person name="Cheong Y.M."/>
            <person name="Yin W.F."/>
            <person name="Chan K.G."/>
        </authorList>
    </citation>
    <scope>NUCLEOTIDE SEQUENCE [LARGE SCALE GENOMIC DNA]</scope>
    <source>
        <strain evidence="2 3">CI_885</strain>
    </source>
</reference>
<dbReference type="PATRIC" id="fig|253.9.peg.2086"/>
<feature type="signal peptide" evidence="1">
    <location>
        <begin position="1"/>
        <end position="18"/>
    </location>
</feature>
<dbReference type="EMBL" id="LJOD01000019">
    <property type="protein sequence ID" value="KPE49371.1"/>
    <property type="molecule type" value="Genomic_DNA"/>
</dbReference>
<dbReference type="Proteomes" id="UP000037953">
    <property type="component" value="Unassembled WGS sequence"/>
</dbReference>
<feature type="chain" id="PRO_5005851689" description="Adhesin domain-containing protein" evidence="1">
    <location>
        <begin position="19"/>
        <end position="240"/>
    </location>
</feature>
<dbReference type="OrthoDB" id="1115882at2"/>
<reference evidence="3" key="2">
    <citation type="submission" date="2015-09" db="EMBL/GenBank/DDBJ databases">
        <title>Draft genome sequence of a multidrug-resistant Chryseobacterium indologenes isolate from Malaysia.</title>
        <authorList>
            <person name="Yu C.Y."/>
            <person name="Ang G.Y."/>
            <person name="Chan K.-G."/>
        </authorList>
    </citation>
    <scope>NUCLEOTIDE SEQUENCE [LARGE SCALE GENOMIC DNA]</scope>
    <source>
        <strain evidence="3">CI_885</strain>
    </source>
</reference>
<accession>A0A0N0IU60</accession>
<dbReference type="AlphaFoldDB" id="A0A0N0IU60"/>
<proteinExistence type="predicted"/>
<keyword evidence="1" id="KW-0732">Signal</keyword>
<evidence type="ECO:0000313" key="3">
    <source>
        <dbReference type="Proteomes" id="UP000037953"/>
    </source>
</evidence>
<sequence>MRTLITFAVSLVFSFAAAQTSINKSFPVKNSQGIFLKFDYPQLIRISTWDKNEVEILGTVNINTNENNNAFQIKETKDANSLIIEGKIPEIENLPRRITARKGNEKFTFKTMEEYQQYCEVNKMKFNTISDGADINIDLEIKVPKSLKTRIESTYGIVEMKNFEAEIAVNAIYGGIDASVSEKNTGKISAETYYGQIYSNLNTSFTGKESGDFQQLVTATPGIGPQYYFESKYGNIYLRK</sequence>
<name>A0A0N0IU60_CHRID</name>
<evidence type="ECO:0000313" key="2">
    <source>
        <dbReference type="EMBL" id="KPE49371.1"/>
    </source>
</evidence>
<gene>
    <name evidence="2" type="ORF">AOB46_20545</name>
</gene>
<protein>
    <recommendedName>
        <fullName evidence="4">Adhesin domain-containing protein</fullName>
    </recommendedName>
</protein>
<comment type="caution">
    <text evidence="2">The sequence shown here is derived from an EMBL/GenBank/DDBJ whole genome shotgun (WGS) entry which is preliminary data.</text>
</comment>
<evidence type="ECO:0008006" key="4">
    <source>
        <dbReference type="Google" id="ProtNLM"/>
    </source>
</evidence>
<organism evidence="2 3">
    <name type="scientific">Chryseobacterium indologenes</name>
    <name type="common">Flavobacterium indologenes</name>
    <dbReference type="NCBI Taxonomy" id="253"/>
    <lineage>
        <taxon>Bacteria</taxon>
        <taxon>Pseudomonadati</taxon>
        <taxon>Bacteroidota</taxon>
        <taxon>Flavobacteriia</taxon>
        <taxon>Flavobacteriales</taxon>
        <taxon>Weeksellaceae</taxon>
        <taxon>Chryseobacterium group</taxon>
        <taxon>Chryseobacterium</taxon>
    </lineage>
</organism>